<evidence type="ECO:0000259" key="11">
    <source>
        <dbReference type="PROSITE" id="PS50253"/>
    </source>
</evidence>
<dbReference type="InterPro" id="IPR013833">
    <property type="entry name" value="Cyt_c_oxidase_su3_a-hlx"/>
</dbReference>
<organism evidence="12 13">
    <name type="scientific">Mycobacteroides immunogenum</name>
    <dbReference type="NCBI Taxonomy" id="83262"/>
    <lineage>
        <taxon>Bacteria</taxon>
        <taxon>Bacillati</taxon>
        <taxon>Actinomycetota</taxon>
        <taxon>Actinomycetes</taxon>
        <taxon>Mycobacteriales</taxon>
        <taxon>Mycobacteriaceae</taxon>
        <taxon>Mycobacteroides</taxon>
    </lineage>
</organism>
<feature type="domain" description="Heme-copper oxidase subunit III family profile" evidence="11">
    <location>
        <begin position="26"/>
        <end position="199"/>
    </location>
</feature>
<dbReference type="GO" id="GO:0019646">
    <property type="term" value="P:aerobic electron transport chain"/>
    <property type="evidence" value="ECO:0007669"/>
    <property type="project" value="InterPro"/>
</dbReference>
<dbReference type="Pfam" id="PF00510">
    <property type="entry name" value="COX3"/>
    <property type="match status" value="1"/>
</dbReference>
<dbReference type="RefSeq" id="WP_064633651.1">
    <property type="nucleotide sequence ID" value="NZ_LQYE01000032.1"/>
</dbReference>
<evidence type="ECO:0000256" key="5">
    <source>
        <dbReference type="ARBA" id="ARBA00022989"/>
    </source>
</evidence>
<gene>
    <name evidence="12" type="ORF">AWB85_17975</name>
</gene>
<evidence type="ECO:0000256" key="3">
    <source>
        <dbReference type="ARBA" id="ARBA00022347"/>
    </source>
</evidence>
<evidence type="ECO:0000313" key="13">
    <source>
        <dbReference type="Proteomes" id="UP000186919"/>
    </source>
</evidence>
<dbReference type="InterPro" id="IPR035973">
    <property type="entry name" value="Cyt_c_oxidase_su3-like_sf"/>
</dbReference>
<feature type="transmembrane region" description="Helical" evidence="10">
    <location>
        <begin position="26"/>
        <end position="46"/>
    </location>
</feature>
<keyword evidence="5 10" id="KW-1133">Transmembrane helix</keyword>
<dbReference type="GO" id="GO:0004129">
    <property type="term" value="F:cytochrome-c oxidase activity"/>
    <property type="evidence" value="ECO:0007669"/>
    <property type="project" value="UniProtKB-EC"/>
</dbReference>
<evidence type="ECO:0000313" key="12">
    <source>
        <dbReference type="EMBL" id="OAT66587.1"/>
    </source>
</evidence>
<evidence type="ECO:0000256" key="4">
    <source>
        <dbReference type="ARBA" id="ARBA00022692"/>
    </source>
</evidence>
<feature type="transmembrane region" description="Helical" evidence="10">
    <location>
        <begin position="180"/>
        <end position="198"/>
    </location>
</feature>
<evidence type="ECO:0000256" key="8">
    <source>
        <dbReference type="ARBA" id="ARBA00047816"/>
    </source>
</evidence>
<evidence type="ECO:0000256" key="10">
    <source>
        <dbReference type="SAM" id="Phobius"/>
    </source>
</evidence>
<dbReference type="InterPro" id="IPR000298">
    <property type="entry name" value="Cyt_c_oxidase-like_su3"/>
</dbReference>
<dbReference type="PROSITE" id="PS50253">
    <property type="entry name" value="COX3"/>
    <property type="match status" value="1"/>
</dbReference>
<evidence type="ECO:0000256" key="7">
    <source>
        <dbReference type="ARBA" id="ARBA00031400"/>
    </source>
</evidence>
<protein>
    <recommendedName>
        <fullName evidence="3">Probable cytochrome c oxidase subunit 3</fullName>
    </recommendedName>
    <alternativeName>
        <fullName evidence="7">Cytochrome aa3 subunit 3</fullName>
    </alternativeName>
</protein>
<dbReference type="PANTHER" id="PTHR11403:SF6">
    <property type="entry name" value="NITRIC OXIDE REDUCTASE SUBUNIT E"/>
    <property type="match status" value="1"/>
</dbReference>
<comment type="subcellular location">
    <subcellularLocation>
        <location evidence="9">Cell membrane</location>
        <topology evidence="9">Multi-pass membrane protein</topology>
    </subcellularLocation>
    <subcellularLocation>
        <location evidence="1">Membrane</location>
        <topology evidence="1">Multi-pass membrane protein</topology>
    </subcellularLocation>
</comment>
<dbReference type="AlphaFoldDB" id="A0A179V4K9"/>
<comment type="similarity">
    <text evidence="2 9">Belongs to the cytochrome c oxidase subunit 3 family.</text>
</comment>
<evidence type="ECO:0000256" key="1">
    <source>
        <dbReference type="ARBA" id="ARBA00004141"/>
    </source>
</evidence>
<proteinExistence type="inferred from homology"/>
<dbReference type="SUPFAM" id="SSF81452">
    <property type="entry name" value="Cytochrome c oxidase subunit III-like"/>
    <property type="match status" value="1"/>
</dbReference>
<dbReference type="GO" id="GO:0005886">
    <property type="term" value="C:plasma membrane"/>
    <property type="evidence" value="ECO:0007669"/>
    <property type="project" value="UniProtKB-SubCell"/>
</dbReference>
<evidence type="ECO:0000256" key="2">
    <source>
        <dbReference type="ARBA" id="ARBA00010581"/>
    </source>
</evidence>
<dbReference type="Gene3D" id="1.20.120.80">
    <property type="entry name" value="Cytochrome c oxidase, subunit III, four-helix bundle"/>
    <property type="match status" value="1"/>
</dbReference>
<keyword evidence="4 9" id="KW-0812">Transmembrane</keyword>
<dbReference type="EMBL" id="LQYE01000032">
    <property type="protein sequence ID" value="OAT66587.1"/>
    <property type="molecule type" value="Genomic_DNA"/>
</dbReference>
<accession>A0A179V4K9</accession>
<keyword evidence="6 10" id="KW-0472">Membrane</keyword>
<reference evidence="12 13" key="1">
    <citation type="submission" date="2016-01" db="EMBL/GenBank/DDBJ databases">
        <title>Mycobacterium immunogenum strain CD11_6 genome sequencing and assembly.</title>
        <authorList>
            <person name="Kaur G."/>
            <person name="Nair G.R."/>
            <person name="Mayilraj S."/>
        </authorList>
    </citation>
    <scope>NUCLEOTIDE SEQUENCE [LARGE SCALE GENOMIC DNA]</scope>
    <source>
        <strain evidence="12 13">CD11-6</strain>
    </source>
</reference>
<dbReference type="Proteomes" id="UP000186919">
    <property type="component" value="Unassembled WGS sequence"/>
</dbReference>
<evidence type="ECO:0000256" key="9">
    <source>
        <dbReference type="RuleBase" id="RU003376"/>
    </source>
</evidence>
<evidence type="ECO:0000256" key="6">
    <source>
        <dbReference type="ARBA" id="ARBA00023136"/>
    </source>
</evidence>
<dbReference type="PANTHER" id="PTHR11403">
    <property type="entry name" value="CYTOCHROME C OXIDASE SUBUNIT III"/>
    <property type="match status" value="1"/>
</dbReference>
<comment type="catalytic activity">
    <reaction evidence="8">
        <text>4 Fe(II)-[cytochrome c] + O2 + 8 H(+)(in) = 4 Fe(III)-[cytochrome c] + 2 H2O + 4 H(+)(out)</text>
        <dbReference type="Rhea" id="RHEA:11436"/>
        <dbReference type="Rhea" id="RHEA-COMP:10350"/>
        <dbReference type="Rhea" id="RHEA-COMP:14399"/>
        <dbReference type="ChEBI" id="CHEBI:15377"/>
        <dbReference type="ChEBI" id="CHEBI:15378"/>
        <dbReference type="ChEBI" id="CHEBI:15379"/>
        <dbReference type="ChEBI" id="CHEBI:29033"/>
        <dbReference type="ChEBI" id="CHEBI:29034"/>
        <dbReference type="EC" id="7.1.1.9"/>
    </reaction>
</comment>
<feature type="transmembrane region" description="Helical" evidence="10">
    <location>
        <begin position="136"/>
        <end position="159"/>
    </location>
</feature>
<comment type="caution">
    <text evidence="12">The sequence shown here is derived from an EMBL/GenBank/DDBJ whole genome shotgun (WGS) entry which is preliminary data.</text>
</comment>
<name>A0A179V4K9_9MYCO</name>
<sequence length="199" mass="22087">MTVESGVRPSTHRRGTAGHVPGEAELWIFIMGDLTVFGVFFTIWAWNYAQHPQLFELGRASMSQPIGLAETLTLISSSAAVVIALTHARWEQWSRAYRCYLAAIGFGAVFVVLKAIEYGRHLSVGAHALAGEFFMYYFVFTGIHLLHVLVGLLGLSAAARSMRANAPRRCSIALLEGIGVYWHMVDVLWVVLFSLIYLI</sequence>
<dbReference type="InterPro" id="IPR024791">
    <property type="entry name" value="Cyt_c/ubiquinol_Oxase_su3"/>
</dbReference>
<feature type="transmembrane region" description="Helical" evidence="10">
    <location>
        <begin position="66"/>
        <end position="85"/>
    </location>
</feature>
<feature type="transmembrane region" description="Helical" evidence="10">
    <location>
        <begin position="97"/>
        <end position="116"/>
    </location>
</feature>